<dbReference type="OrthoDB" id="9814490at2"/>
<dbReference type="CDD" id="cd05825">
    <property type="entry name" value="LbH_wcaF_like"/>
    <property type="match status" value="1"/>
</dbReference>
<comment type="similarity">
    <text evidence="1">Belongs to the transferase hexapeptide repeat family.</text>
</comment>
<accession>A0A2T6AND9</accession>
<dbReference type="InterPro" id="IPR018357">
    <property type="entry name" value="Hexapep_transf_CS"/>
</dbReference>
<comment type="caution">
    <text evidence="4">The sequence shown here is derived from an EMBL/GenBank/DDBJ whole genome shotgun (WGS) entry which is preliminary data.</text>
</comment>
<evidence type="ECO:0000256" key="1">
    <source>
        <dbReference type="ARBA" id="ARBA00007274"/>
    </source>
</evidence>
<dbReference type="Proteomes" id="UP000244174">
    <property type="component" value="Unassembled WGS sequence"/>
</dbReference>
<dbReference type="GO" id="GO:0008374">
    <property type="term" value="F:O-acyltransferase activity"/>
    <property type="evidence" value="ECO:0007669"/>
    <property type="project" value="TreeGrafter"/>
</dbReference>
<evidence type="ECO:0000256" key="2">
    <source>
        <dbReference type="ARBA" id="ARBA00022679"/>
    </source>
</evidence>
<dbReference type="RefSeq" id="WP_108171219.1">
    <property type="nucleotide sequence ID" value="NZ_QBKQ01000001.1"/>
</dbReference>
<evidence type="ECO:0000256" key="3">
    <source>
        <dbReference type="ARBA" id="ARBA00022737"/>
    </source>
</evidence>
<protein>
    <submittedName>
        <fullName evidence="4">Putative colanic acid biosynthesis acetyltransferase WcaF</fullName>
    </submittedName>
</protein>
<keyword evidence="2 4" id="KW-0808">Transferase</keyword>
<proteinExistence type="inferred from homology"/>
<dbReference type="Gene3D" id="2.160.10.10">
    <property type="entry name" value="Hexapeptide repeat proteins"/>
    <property type="match status" value="1"/>
</dbReference>
<name>A0A2T6AND9_9FLAO</name>
<keyword evidence="3" id="KW-0677">Repeat</keyword>
<organism evidence="4 5">
    <name type="scientific">Christiangramia gaetbulicola</name>
    <dbReference type="NCBI Taxonomy" id="703340"/>
    <lineage>
        <taxon>Bacteria</taxon>
        <taxon>Pseudomonadati</taxon>
        <taxon>Bacteroidota</taxon>
        <taxon>Flavobacteriia</taxon>
        <taxon>Flavobacteriales</taxon>
        <taxon>Flavobacteriaceae</taxon>
        <taxon>Christiangramia</taxon>
    </lineage>
</organism>
<dbReference type="AlphaFoldDB" id="A0A2T6AND9"/>
<dbReference type="InterPro" id="IPR011004">
    <property type="entry name" value="Trimer_LpxA-like_sf"/>
</dbReference>
<reference evidence="4 5" key="1">
    <citation type="submission" date="2018-04" db="EMBL/GenBank/DDBJ databases">
        <title>Genomic Encyclopedia of Archaeal and Bacterial Type Strains, Phase II (KMG-II): from individual species to whole genera.</title>
        <authorList>
            <person name="Goeker M."/>
        </authorList>
    </citation>
    <scope>NUCLEOTIDE SEQUENCE [LARGE SCALE GENOMIC DNA]</scope>
    <source>
        <strain evidence="4 5">DSM 23082</strain>
    </source>
</reference>
<dbReference type="PROSITE" id="PS00101">
    <property type="entry name" value="HEXAPEP_TRANSFERASES"/>
    <property type="match status" value="1"/>
</dbReference>
<dbReference type="SUPFAM" id="SSF51161">
    <property type="entry name" value="Trimeric LpxA-like enzymes"/>
    <property type="match status" value="1"/>
</dbReference>
<sequence>MDLSAYNSSFSLKNKCARVLWGGCYWLLFRPFNLPVFSSWRSMILRLFRAKVAKGANIYASARIWAPWNFEIGEFSSIGPKADIYNQGKIVIGSNTVISQKAYLCASTHNHNLPSFPLITKPIIIGDQVWVAAAAFIGPGVQIEHGAVVGARSAVFKNVAAWTVVGGNPAKYIMERNIRLNGSAKISEVNFKVRDSGSTLN</sequence>
<gene>
    <name evidence="4" type="ORF">C8P64_1337</name>
</gene>
<dbReference type="GO" id="GO:0005829">
    <property type="term" value="C:cytosol"/>
    <property type="evidence" value="ECO:0007669"/>
    <property type="project" value="TreeGrafter"/>
</dbReference>
<evidence type="ECO:0000313" key="4">
    <source>
        <dbReference type="EMBL" id="PTX45342.1"/>
    </source>
</evidence>
<dbReference type="PANTHER" id="PTHR23416:SF23">
    <property type="entry name" value="ACETYLTRANSFERASE C18B11.09C-RELATED"/>
    <property type="match status" value="1"/>
</dbReference>
<dbReference type="InterPro" id="IPR051159">
    <property type="entry name" value="Hexapeptide_acetyltransf"/>
</dbReference>
<keyword evidence="5" id="KW-1185">Reference proteome</keyword>
<evidence type="ECO:0000313" key="5">
    <source>
        <dbReference type="Proteomes" id="UP000244174"/>
    </source>
</evidence>
<dbReference type="PANTHER" id="PTHR23416">
    <property type="entry name" value="SIALIC ACID SYNTHASE-RELATED"/>
    <property type="match status" value="1"/>
</dbReference>
<dbReference type="EMBL" id="QBKQ01000001">
    <property type="protein sequence ID" value="PTX45342.1"/>
    <property type="molecule type" value="Genomic_DNA"/>
</dbReference>